<sequence length="408" mass="47912">MNIGIVTMWFERGAGYVSRQYRQILNQKNKVFVYARSGKHLKGDPFWDDSNITWGKYSNLPVPTAIDRLDFEAWIKQKKIDIVFFNEQQWWEPLDWCLHLGIKTGAYIDYYTEETIPFFAAYDFLICNTQRHYAAFSWHPQVFYVPWGTDIDLFKPQNFKPVDSRKIVFFHSCGYSPQRKGTDFIIQAFNNISNSSKLIIHSQVDLIREIPEQKDIIQALEQKDLLKIINKTVSAPGLYHLGDVYVNASRLEGLGLPSIESQACGLPLITCDHPPMNEFMIEETGRAVRIDRLWSRKDGYYWPQCSPEINSLTAILDSYIENFSCIADLKRLTRFHAEQRFNWMDRYDLINGIFETSTVDISRKKDAVKQALLFERDRQGIVYRFAKNYPLAWNIYSSWRYKKGNFSR</sequence>
<dbReference type="Proteomes" id="UP001152872">
    <property type="component" value="Unassembled WGS sequence"/>
</dbReference>
<dbReference type="AlphaFoldDB" id="A0A9X4MBU4"/>
<evidence type="ECO:0000313" key="2">
    <source>
        <dbReference type="Proteomes" id="UP001152872"/>
    </source>
</evidence>
<dbReference type="EC" id="2.4.-.-" evidence="1"/>
<dbReference type="Gene3D" id="3.40.50.2000">
    <property type="entry name" value="Glycogen Phosphorylase B"/>
    <property type="match status" value="1"/>
</dbReference>
<accession>A0A9X4MBU4</accession>
<keyword evidence="1" id="KW-0808">Transferase</keyword>
<dbReference type="Pfam" id="PF13692">
    <property type="entry name" value="Glyco_trans_1_4"/>
    <property type="match status" value="1"/>
</dbReference>
<dbReference type="GO" id="GO:0016757">
    <property type="term" value="F:glycosyltransferase activity"/>
    <property type="evidence" value="ECO:0007669"/>
    <property type="project" value="UniProtKB-KW"/>
</dbReference>
<dbReference type="SUPFAM" id="SSF53756">
    <property type="entry name" value="UDP-Glycosyltransferase/glycogen phosphorylase"/>
    <property type="match status" value="1"/>
</dbReference>
<protein>
    <submittedName>
        <fullName evidence="1">Glycosyltransferase</fullName>
        <ecNumber evidence="1">2.4.-.-</ecNumber>
    </submittedName>
</protein>
<dbReference type="RefSeq" id="WP_009628356.1">
    <property type="nucleotide sequence ID" value="NZ_VBTY01000160.1"/>
</dbReference>
<keyword evidence="2" id="KW-1185">Reference proteome</keyword>
<gene>
    <name evidence="1" type="ORF">FEV09_16725</name>
</gene>
<comment type="caution">
    <text evidence="1">The sequence shown here is derived from an EMBL/GenBank/DDBJ whole genome shotgun (WGS) entry which is preliminary data.</text>
</comment>
<dbReference type="EMBL" id="VBTY01000160">
    <property type="protein sequence ID" value="MDG3496192.1"/>
    <property type="molecule type" value="Genomic_DNA"/>
</dbReference>
<keyword evidence="1" id="KW-0328">Glycosyltransferase</keyword>
<organism evidence="1 2">
    <name type="scientific">Pseudanabaena catenata USMAC16</name>
    <dbReference type="NCBI Taxonomy" id="1855837"/>
    <lineage>
        <taxon>Bacteria</taxon>
        <taxon>Bacillati</taxon>
        <taxon>Cyanobacteriota</taxon>
        <taxon>Cyanophyceae</taxon>
        <taxon>Pseudanabaenales</taxon>
        <taxon>Pseudanabaenaceae</taxon>
        <taxon>Pseudanabaena</taxon>
    </lineage>
</organism>
<name>A0A9X4MBU4_9CYAN</name>
<evidence type="ECO:0000313" key="1">
    <source>
        <dbReference type="EMBL" id="MDG3496192.1"/>
    </source>
</evidence>
<dbReference type="PANTHER" id="PTHR46656">
    <property type="entry name" value="PUTATIVE-RELATED"/>
    <property type="match status" value="1"/>
</dbReference>
<dbReference type="PANTHER" id="PTHR46656:SF3">
    <property type="entry name" value="PUTATIVE-RELATED"/>
    <property type="match status" value="1"/>
</dbReference>
<reference evidence="1" key="1">
    <citation type="submission" date="2019-05" db="EMBL/GenBank/DDBJ databases">
        <title>Whole genome sequencing of Pseudanabaena catenata USMAC16.</title>
        <authorList>
            <person name="Khan Z."/>
            <person name="Omar W.M."/>
            <person name="Convey P."/>
            <person name="Merican F."/>
            <person name="Najimudin N."/>
        </authorList>
    </citation>
    <scope>NUCLEOTIDE SEQUENCE</scope>
    <source>
        <strain evidence="1">USMAC16</strain>
    </source>
</reference>
<proteinExistence type="predicted"/>